<evidence type="ECO:0000313" key="1">
    <source>
        <dbReference type="EMBL" id="KAH3675278.1"/>
    </source>
</evidence>
<dbReference type="EMBL" id="JAEUBD010000382">
    <property type="protein sequence ID" value="KAH3675278.1"/>
    <property type="molecule type" value="Genomic_DNA"/>
</dbReference>
<name>A0A9P8PNB1_9ASCO</name>
<gene>
    <name evidence="1" type="ORF">OGATHE_001618</name>
</gene>
<reference evidence="1" key="1">
    <citation type="journal article" date="2021" name="Open Biol.">
        <title>Shared evolutionary footprints suggest mitochondrial oxidative damage underlies multiple complex I losses in fungi.</title>
        <authorList>
            <person name="Schikora-Tamarit M.A."/>
            <person name="Marcet-Houben M."/>
            <person name="Nosek J."/>
            <person name="Gabaldon T."/>
        </authorList>
    </citation>
    <scope>NUCLEOTIDE SEQUENCE</scope>
    <source>
        <strain evidence="1">NCAIM Y.01608</strain>
    </source>
</reference>
<proteinExistence type="predicted"/>
<keyword evidence="2" id="KW-1185">Reference proteome</keyword>
<organism evidence="1 2">
    <name type="scientific">Ogataea polymorpha</name>
    <dbReference type="NCBI Taxonomy" id="460523"/>
    <lineage>
        <taxon>Eukaryota</taxon>
        <taxon>Fungi</taxon>
        <taxon>Dikarya</taxon>
        <taxon>Ascomycota</taxon>
        <taxon>Saccharomycotina</taxon>
        <taxon>Pichiomycetes</taxon>
        <taxon>Pichiales</taxon>
        <taxon>Pichiaceae</taxon>
        <taxon>Ogataea</taxon>
    </lineage>
</organism>
<evidence type="ECO:0000313" key="2">
    <source>
        <dbReference type="Proteomes" id="UP000788993"/>
    </source>
</evidence>
<sequence>MSSSDSSSSSAAAAVASSAGAEEAAAAGAAAAWDGWVASSQRDLGDGGDGRDKVANQLLIGDVQNGRWEHLAIVVDLHNSQTVRERRDVQHVQESGLGRSDLLVFGQDLNVSGNLNGTSGNLGWNTQSLEEGGLTWLHTRVTGRNIHIAWCNGTGSGWSSNLVLQDDVSDGLQIRVGEDKSDVTSDERHQLFVVWVLSNESSQGSSHHGVLTHKNDGIFSESLSNLVHLLGRDVVNTNNEHRLVLLKQLLELGEIFDLLFLVSSHFVSVTTLGFLKLDEVISWLNFLKNFRRAPSPKLPYDDLGLALLQFKEQLKLNEGSPAFLETVFPRLAEILDKLVVPGLESYVSDFRKDILESSCDVICWFYNTFYSHSRSGGTELISPDLTMGLLSSFWTRIPNFPQSQPDGLGLVTSTIQIVLETVPRTTYDDIFSWLQDEEPPKHSDAAVDEFFFTCVRSFTARVVLDELETLTQRGRCFSWTPKELLNSVLEMYERWRPADSTERGEYLLDRELSILKKSASSGPATVIRDSQCSPVTDPNCYKYFLQQERAKYEQQKNPDWVQIFESCRDADSAKSSTCSSTLSPVVFDASDFQRFKEPKSRCNIFRKLFRATKPLFVSRKIDPNPPTSGQLSTFSTMRYRFLDWFWSFWYPVDEHEEQKLELPYSFPS</sequence>
<comment type="caution">
    <text evidence="1">The sequence shown here is derived from an EMBL/GenBank/DDBJ whole genome shotgun (WGS) entry which is preliminary data.</text>
</comment>
<reference evidence="1" key="2">
    <citation type="submission" date="2021-01" db="EMBL/GenBank/DDBJ databases">
        <authorList>
            <person name="Schikora-Tamarit M.A."/>
        </authorList>
    </citation>
    <scope>NUCLEOTIDE SEQUENCE</scope>
    <source>
        <strain evidence="1">NCAIM Y.01608</strain>
    </source>
</reference>
<dbReference type="Proteomes" id="UP000788993">
    <property type="component" value="Unassembled WGS sequence"/>
</dbReference>
<accession>A0A9P8PNB1</accession>
<dbReference type="AlphaFoldDB" id="A0A9P8PNB1"/>
<protein>
    <submittedName>
        <fullName evidence="1">Uncharacterized protein</fullName>
    </submittedName>
</protein>